<comment type="similarity">
    <text evidence="1">Belongs to the glycosyl hydrolase 39 family.</text>
</comment>
<proteinExistence type="inferred from homology"/>
<keyword evidence="4" id="KW-0732">Signal</keyword>
<protein>
    <submittedName>
        <fullName evidence="6">Glycosyl hydrolases family 39</fullName>
    </submittedName>
</protein>
<dbReference type="AlphaFoldDB" id="A0A239AMZ1"/>
<evidence type="ECO:0000256" key="4">
    <source>
        <dbReference type="SAM" id="SignalP"/>
    </source>
</evidence>
<gene>
    <name evidence="6" type="ORF">SAMN06269173_11412</name>
</gene>
<evidence type="ECO:0000256" key="3">
    <source>
        <dbReference type="ARBA" id="ARBA00023295"/>
    </source>
</evidence>
<keyword evidence="7" id="KW-1185">Reference proteome</keyword>
<dbReference type="InterPro" id="IPR049166">
    <property type="entry name" value="GH39_cat"/>
</dbReference>
<evidence type="ECO:0000259" key="5">
    <source>
        <dbReference type="Pfam" id="PF01229"/>
    </source>
</evidence>
<dbReference type="PANTHER" id="PTHR12631">
    <property type="entry name" value="ALPHA-L-IDURONIDASE"/>
    <property type="match status" value="1"/>
</dbReference>
<feature type="domain" description="Glycosyl hydrolases family 39 N-terminal catalytic" evidence="5">
    <location>
        <begin position="103"/>
        <end position="272"/>
    </location>
</feature>
<evidence type="ECO:0000313" key="7">
    <source>
        <dbReference type="Proteomes" id="UP000198310"/>
    </source>
</evidence>
<dbReference type="InterPro" id="IPR017853">
    <property type="entry name" value="GH"/>
</dbReference>
<name>A0A239AMZ1_9BACT</name>
<dbReference type="InterPro" id="IPR051923">
    <property type="entry name" value="Glycosyl_Hydrolase_39"/>
</dbReference>
<dbReference type="PANTHER" id="PTHR12631:SF10">
    <property type="entry name" value="BETA-XYLOSIDASE-LIKE PROTEIN-RELATED"/>
    <property type="match status" value="1"/>
</dbReference>
<dbReference type="RefSeq" id="WP_317044814.1">
    <property type="nucleotide sequence ID" value="NZ_FZNS01000014.1"/>
</dbReference>
<dbReference type="GO" id="GO:0004553">
    <property type="term" value="F:hydrolase activity, hydrolyzing O-glycosyl compounds"/>
    <property type="evidence" value="ECO:0007669"/>
    <property type="project" value="TreeGrafter"/>
</dbReference>
<accession>A0A239AMZ1</accession>
<keyword evidence="3" id="KW-0326">Glycosidase</keyword>
<keyword evidence="2 6" id="KW-0378">Hydrolase</keyword>
<organism evidence="6 7">
    <name type="scientific">Hymenobacter mucosus</name>
    <dbReference type="NCBI Taxonomy" id="1411120"/>
    <lineage>
        <taxon>Bacteria</taxon>
        <taxon>Pseudomonadati</taxon>
        <taxon>Bacteroidota</taxon>
        <taxon>Cytophagia</taxon>
        <taxon>Cytophagales</taxon>
        <taxon>Hymenobacteraceae</taxon>
        <taxon>Hymenobacter</taxon>
    </lineage>
</organism>
<reference evidence="7" key="1">
    <citation type="submission" date="2017-06" db="EMBL/GenBank/DDBJ databases">
        <authorList>
            <person name="Varghese N."/>
            <person name="Submissions S."/>
        </authorList>
    </citation>
    <scope>NUCLEOTIDE SEQUENCE [LARGE SCALE GENOMIC DNA]</scope>
    <source>
        <strain evidence="7">DSM 28041</strain>
    </source>
</reference>
<dbReference type="Gene3D" id="3.20.20.80">
    <property type="entry name" value="Glycosidases"/>
    <property type="match status" value="1"/>
</dbReference>
<dbReference type="SUPFAM" id="SSF51445">
    <property type="entry name" value="(Trans)glycosidases"/>
    <property type="match status" value="1"/>
</dbReference>
<dbReference type="EMBL" id="FZNS01000014">
    <property type="protein sequence ID" value="SNR97046.1"/>
    <property type="molecule type" value="Genomic_DNA"/>
</dbReference>
<evidence type="ECO:0000256" key="1">
    <source>
        <dbReference type="ARBA" id="ARBA00008875"/>
    </source>
</evidence>
<dbReference type="Proteomes" id="UP000198310">
    <property type="component" value="Unassembled WGS sequence"/>
</dbReference>
<dbReference type="Pfam" id="PF01229">
    <property type="entry name" value="Glyco_hydro_39"/>
    <property type="match status" value="1"/>
</dbReference>
<evidence type="ECO:0000313" key="6">
    <source>
        <dbReference type="EMBL" id="SNR97046.1"/>
    </source>
</evidence>
<evidence type="ECO:0000256" key="2">
    <source>
        <dbReference type="ARBA" id="ARBA00022801"/>
    </source>
</evidence>
<feature type="signal peptide" evidence="4">
    <location>
        <begin position="1"/>
        <end position="21"/>
    </location>
</feature>
<feature type="chain" id="PRO_5011991843" evidence="4">
    <location>
        <begin position="22"/>
        <end position="316"/>
    </location>
</feature>
<sequence length="316" mass="35851">MRILPLLGLLCVLGLPAASQAQRPASAPTSTEPVALAVDLAQPIGPMPPVWAYFGYDEPNYSYMPDGQKLLTELAALSPTSVYVRVHNLLTTGNGEAALKWGSTNAYSEDAQGRPLYDWKIVDRIFDAFVSRGMKPIAQLGFMPKALSTRPVPYRHYWKPGDPYESIYTGWAYPPKDYQKWGELVYQWVRHCVARYGEAEVKTWRWELWNEPNIGYWKGTPQEYNQLYDYTEAAVHRALPAALLGGPETTGPGWNKAADYLRGFLQHCVTGTNYVTGKTGYSPRFYFLPCQRWPQARGWPCAHEYGYAVWRPGRRL</sequence>